<dbReference type="AlphaFoldDB" id="A0AA86N1K1"/>
<proteinExistence type="inferred from homology"/>
<gene>
    <name evidence="5" type="ORF">DNFV4_03399</name>
</gene>
<dbReference type="RefSeq" id="WP_289269771.1">
    <property type="nucleotide sequence ID" value="NZ_OX365700.1"/>
</dbReference>
<dbReference type="GO" id="GO:0004315">
    <property type="term" value="F:3-oxoacyl-[acyl-carrier-protein] synthase activity"/>
    <property type="evidence" value="ECO:0007669"/>
    <property type="project" value="TreeGrafter"/>
</dbReference>
<dbReference type="PANTHER" id="PTHR11712:SF336">
    <property type="entry name" value="3-OXOACYL-[ACYL-CARRIER-PROTEIN] SYNTHASE, MITOCHONDRIAL"/>
    <property type="match status" value="1"/>
</dbReference>
<dbReference type="PROSITE" id="PS52004">
    <property type="entry name" value="KS3_2"/>
    <property type="match status" value="1"/>
</dbReference>
<dbReference type="SUPFAM" id="SSF53901">
    <property type="entry name" value="Thiolase-like"/>
    <property type="match status" value="2"/>
</dbReference>
<dbReference type="Pfam" id="PF02801">
    <property type="entry name" value="Ketoacyl-synt_C"/>
    <property type="match status" value="1"/>
</dbReference>
<dbReference type="SMART" id="SM00825">
    <property type="entry name" value="PKS_KS"/>
    <property type="match status" value="1"/>
</dbReference>
<dbReference type="KEGG" id="nti:DNFV4_03399"/>
<comment type="similarity">
    <text evidence="1 3">Belongs to the thiolase-like superfamily. Beta-ketoacyl-ACP synthases family.</text>
</comment>
<dbReference type="InterPro" id="IPR014030">
    <property type="entry name" value="Ketoacyl_synth_N"/>
</dbReference>
<dbReference type="PANTHER" id="PTHR11712">
    <property type="entry name" value="POLYKETIDE SYNTHASE-RELATED"/>
    <property type="match status" value="1"/>
</dbReference>
<dbReference type="GO" id="GO:0006633">
    <property type="term" value="P:fatty acid biosynthetic process"/>
    <property type="evidence" value="ECO:0007669"/>
    <property type="project" value="TreeGrafter"/>
</dbReference>
<organism evidence="5 6">
    <name type="scientific">Nitrospira tepida</name>
    <dbReference type="NCBI Taxonomy" id="2973512"/>
    <lineage>
        <taxon>Bacteria</taxon>
        <taxon>Pseudomonadati</taxon>
        <taxon>Nitrospirota</taxon>
        <taxon>Nitrospiria</taxon>
        <taxon>Nitrospirales</taxon>
        <taxon>Nitrospiraceae</taxon>
        <taxon>Nitrospira</taxon>
    </lineage>
</organism>
<dbReference type="InterPro" id="IPR000794">
    <property type="entry name" value="Beta-ketoacyl_synthase"/>
</dbReference>
<reference evidence="5" key="1">
    <citation type="submission" date="2022-10" db="EMBL/GenBank/DDBJ databases">
        <authorList>
            <person name="Koch H."/>
        </authorList>
    </citation>
    <scope>NUCLEOTIDE SEQUENCE</scope>
    <source>
        <strain evidence="5">DNF</strain>
    </source>
</reference>
<dbReference type="EMBL" id="OX365700">
    <property type="protein sequence ID" value="CAI4032969.1"/>
    <property type="molecule type" value="Genomic_DNA"/>
</dbReference>
<dbReference type="InterPro" id="IPR016039">
    <property type="entry name" value="Thiolase-like"/>
</dbReference>
<dbReference type="InterPro" id="IPR014031">
    <property type="entry name" value="Ketoacyl_synth_C"/>
</dbReference>
<dbReference type="NCBIfam" id="NF005589">
    <property type="entry name" value="PRK07314.1"/>
    <property type="match status" value="1"/>
</dbReference>
<keyword evidence="6" id="KW-1185">Reference proteome</keyword>
<evidence type="ECO:0000313" key="6">
    <source>
        <dbReference type="Proteomes" id="UP001179121"/>
    </source>
</evidence>
<dbReference type="GO" id="GO:0005829">
    <property type="term" value="C:cytosol"/>
    <property type="evidence" value="ECO:0007669"/>
    <property type="project" value="TreeGrafter"/>
</dbReference>
<evidence type="ECO:0000256" key="3">
    <source>
        <dbReference type="RuleBase" id="RU003694"/>
    </source>
</evidence>
<dbReference type="Proteomes" id="UP001179121">
    <property type="component" value="Chromosome"/>
</dbReference>
<protein>
    <submittedName>
        <fullName evidence="5">3-oxoacyl-[acyl-carrier-protein] synthase 2</fullName>
    </submittedName>
</protein>
<name>A0AA86N1K1_9BACT</name>
<dbReference type="Gene3D" id="3.40.47.10">
    <property type="match status" value="1"/>
</dbReference>
<dbReference type="CDD" id="cd00834">
    <property type="entry name" value="KAS_I_II"/>
    <property type="match status" value="1"/>
</dbReference>
<feature type="domain" description="Ketosynthase family 3 (KS3)" evidence="4">
    <location>
        <begin position="4"/>
        <end position="411"/>
    </location>
</feature>
<evidence type="ECO:0000313" key="5">
    <source>
        <dbReference type="EMBL" id="CAI4032969.1"/>
    </source>
</evidence>
<sequence length="452" mass="48303">MSQSRRVVITGLGVVSPLGCDLKTFWHLLCRGESGIRPIESFETSSFKSCLAGEVRDFDATDFIPPKQARRMGRVSHFAVASALMAVRDADLDLDAEDRSGMAISFGTSVGGLREAFAAHDCMLRKQHLHPFTMTATFPNAVSAEVAIALGVHGECETYSIGCSSTANAIGRAYDLIRSRDVDLVIAGGAEAPLHPTILSAMEAGRTLAPDYQGSVRNLPRPFDRTRSGIVMGEGAGCVVLEEYEHAVRRGAHIYAELEGWAFTCDAHSMAKPMESGGEQQRAIEQALMAAHWFPEEVEYVNACGLGSVELDAIETKAIKQAMGAHAYRVPVSSLKGALGHAFAASGAFQVISTVLSLEYQFVPPTLNLTEPDPDCDLDYVPGHGRPAAIQRALINSFGFGGKNIVLALCRAESAEARRLVPADMDWEGALSIPMGAAVAKSAVTAHPRLSS</sequence>
<evidence type="ECO:0000259" key="4">
    <source>
        <dbReference type="PROSITE" id="PS52004"/>
    </source>
</evidence>
<keyword evidence="2 3" id="KW-0808">Transferase</keyword>
<dbReference type="Pfam" id="PF00109">
    <property type="entry name" value="ketoacyl-synt"/>
    <property type="match status" value="1"/>
</dbReference>
<accession>A0AA86N1K1</accession>
<evidence type="ECO:0000256" key="2">
    <source>
        <dbReference type="ARBA" id="ARBA00022679"/>
    </source>
</evidence>
<evidence type="ECO:0000256" key="1">
    <source>
        <dbReference type="ARBA" id="ARBA00008467"/>
    </source>
</evidence>
<dbReference type="InterPro" id="IPR020841">
    <property type="entry name" value="PKS_Beta-ketoAc_synthase_dom"/>
</dbReference>